<keyword evidence="1" id="KW-0812">Transmembrane</keyword>
<protein>
    <submittedName>
        <fullName evidence="3">VanZ family protein</fullName>
    </submittedName>
</protein>
<gene>
    <name evidence="3" type="ORF">EJC50_29100</name>
</gene>
<feature type="domain" description="VanZ-like" evidence="2">
    <location>
        <begin position="1"/>
        <end position="141"/>
    </location>
</feature>
<evidence type="ECO:0000256" key="1">
    <source>
        <dbReference type="SAM" id="Phobius"/>
    </source>
</evidence>
<feature type="transmembrane region" description="Helical" evidence="1">
    <location>
        <begin position="126"/>
        <end position="145"/>
    </location>
</feature>
<dbReference type="NCBIfam" id="NF037970">
    <property type="entry name" value="vanZ_1"/>
    <property type="match status" value="1"/>
</dbReference>
<accession>A0A3S9AC27</accession>
<feature type="transmembrane region" description="Helical" evidence="1">
    <location>
        <begin position="65"/>
        <end position="82"/>
    </location>
</feature>
<dbReference type="InterPro" id="IPR016747">
    <property type="entry name" value="Phosphotransbutyrylase"/>
</dbReference>
<name>A0A3S9AC27_9BACL</name>
<keyword evidence="4" id="KW-1185">Reference proteome</keyword>
<keyword evidence="1" id="KW-0472">Membrane</keyword>
<organism evidence="3 4">
    <name type="scientific">Paenibacillus albus</name>
    <dbReference type="NCBI Taxonomy" id="2495582"/>
    <lineage>
        <taxon>Bacteria</taxon>
        <taxon>Bacillati</taxon>
        <taxon>Bacillota</taxon>
        <taxon>Bacilli</taxon>
        <taxon>Bacillales</taxon>
        <taxon>Paenibacillaceae</taxon>
        <taxon>Paenibacillus</taxon>
    </lineage>
</organism>
<dbReference type="Pfam" id="PF04892">
    <property type="entry name" value="VanZ"/>
    <property type="match status" value="1"/>
</dbReference>
<dbReference type="EMBL" id="CP034437">
    <property type="protein sequence ID" value="AZN43293.1"/>
    <property type="molecule type" value="Genomic_DNA"/>
</dbReference>
<proteinExistence type="predicted"/>
<evidence type="ECO:0000313" key="3">
    <source>
        <dbReference type="EMBL" id="AZN43293.1"/>
    </source>
</evidence>
<reference evidence="4" key="1">
    <citation type="submission" date="2018-12" db="EMBL/GenBank/DDBJ databases">
        <title>Genome sequence of Peanibacillus sp.</title>
        <authorList>
            <person name="Subramani G."/>
            <person name="Srinivasan S."/>
            <person name="Kim M.K."/>
        </authorList>
    </citation>
    <scope>NUCLEOTIDE SEQUENCE [LARGE SCALE GENOMIC DNA]</scope>
    <source>
        <strain evidence="4">18JY67-1</strain>
    </source>
</reference>
<evidence type="ECO:0000313" key="4">
    <source>
        <dbReference type="Proteomes" id="UP000272528"/>
    </source>
</evidence>
<dbReference type="Proteomes" id="UP000272528">
    <property type="component" value="Chromosome"/>
</dbReference>
<evidence type="ECO:0000259" key="2">
    <source>
        <dbReference type="Pfam" id="PF04892"/>
    </source>
</evidence>
<dbReference type="InterPro" id="IPR006976">
    <property type="entry name" value="VanZ-like"/>
</dbReference>
<dbReference type="AlphaFoldDB" id="A0A3S9AC27"/>
<dbReference type="KEGG" id="palb:EJC50_29100"/>
<feature type="transmembrane region" description="Helical" evidence="1">
    <location>
        <begin position="89"/>
        <end position="106"/>
    </location>
</feature>
<dbReference type="OrthoDB" id="291892at2"/>
<keyword evidence="1" id="KW-1133">Transmembrane helix</keyword>
<dbReference type="PIRSF" id="PIRSF019083">
    <property type="entry name" value="UCP019083_VanZ"/>
    <property type="match status" value="1"/>
</dbReference>
<sequence>MWVMLIFHFSSEPYQKQTIIPFLHQHFNEDTVRRLLPDVTVHYLHSAISAKSDPFGFIEFVFRKSAHMFVYGVFAIVVYIALYPLRLKLPYSMLASLIIVAGIASLDEWNQLFTGGRTSTIRDVGVDVSGGMLFLLIFILLSKWARYIKSKNVKKSALL</sequence>